<dbReference type="Pfam" id="PF01902">
    <property type="entry name" value="Diphthami_syn_2"/>
    <property type="match status" value="1"/>
</dbReference>
<feature type="domain" description="Diphthamide synthase" evidence="1">
    <location>
        <begin position="3"/>
        <end position="206"/>
    </location>
</feature>
<dbReference type="Gene3D" id="3.40.50.620">
    <property type="entry name" value="HUPs"/>
    <property type="match status" value="1"/>
</dbReference>
<evidence type="ECO:0000313" key="3">
    <source>
        <dbReference type="Proteomes" id="UP000034883"/>
    </source>
</evidence>
<evidence type="ECO:0000313" key="2">
    <source>
        <dbReference type="EMBL" id="AKF05997.1"/>
    </source>
</evidence>
<dbReference type="SUPFAM" id="SSF52402">
    <property type="entry name" value="Adenine nucleotide alpha hydrolases-like"/>
    <property type="match status" value="1"/>
</dbReference>
<dbReference type="InterPro" id="IPR014729">
    <property type="entry name" value="Rossmann-like_a/b/a_fold"/>
</dbReference>
<gene>
    <name evidence="2" type="ORF">DB32_003146</name>
</gene>
<keyword evidence="3" id="KW-1185">Reference proteome</keyword>
<dbReference type="Gene3D" id="3.90.1490.10">
    <property type="entry name" value="putative n-type atp pyrophosphatase, domain 2"/>
    <property type="match status" value="1"/>
</dbReference>
<sequence>MSWSSGKDAAWALHVAQASGELDVVGLLTTTNEHFDRVAMHGVRRDLLIAQAEATGLPVHVVPLPWPCSNDDYEARMRAALDVARSAGVTHVIFGDLFLEDVRRYRESRLAGTGITPVFPLWGVPTAQLARDMVSAGVRAHIVTLDPRKVPRELAGRVLDHALLDALPEGVDPCGENGETHTFVSAGPMLRRALPVRAGEVVERDGFVYADLMLDQGSQPIPS</sequence>
<dbReference type="EMBL" id="CP011125">
    <property type="protein sequence ID" value="AKF05997.1"/>
    <property type="molecule type" value="Genomic_DNA"/>
</dbReference>
<name>A0A0F6YID6_9BACT</name>
<reference evidence="2 3" key="1">
    <citation type="submission" date="2015-03" db="EMBL/GenBank/DDBJ databases">
        <title>Genome assembly of Sandaracinus amylolyticus DSM 53668.</title>
        <authorList>
            <person name="Sharma G."/>
            <person name="Subramanian S."/>
        </authorList>
    </citation>
    <scope>NUCLEOTIDE SEQUENCE [LARGE SCALE GENOMIC DNA]</scope>
    <source>
        <strain evidence="2 3">DSM 53668</strain>
    </source>
</reference>
<proteinExistence type="predicted"/>
<dbReference type="AlphaFoldDB" id="A0A0F6YID6"/>
<dbReference type="Proteomes" id="UP000034883">
    <property type="component" value="Chromosome"/>
</dbReference>
<dbReference type="KEGG" id="samy:DB32_003146"/>
<organism evidence="2 3">
    <name type="scientific">Sandaracinus amylolyticus</name>
    <dbReference type="NCBI Taxonomy" id="927083"/>
    <lineage>
        <taxon>Bacteria</taxon>
        <taxon>Pseudomonadati</taxon>
        <taxon>Myxococcota</taxon>
        <taxon>Polyangia</taxon>
        <taxon>Polyangiales</taxon>
        <taxon>Sandaracinaceae</taxon>
        <taxon>Sandaracinus</taxon>
    </lineage>
</organism>
<dbReference type="InterPro" id="IPR002761">
    <property type="entry name" value="Diphthami_syn_dom"/>
</dbReference>
<protein>
    <recommendedName>
        <fullName evidence="1">Diphthamide synthase domain-containing protein</fullName>
    </recommendedName>
</protein>
<evidence type="ECO:0000259" key="1">
    <source>
        <dbReference type="Pfam" id="PF01902"/>
    </source>
</evidence>
<accession>A0A0F6YID6</accession>
<dbReference type="STRING" id="927083.DB32_003146"/>